<gene>
    <name evidence="2" type="ORF">Mterra_01882</name>
</gene>
<evidence type="ECO:0000256" key="1">
    <source>
        <dbReference type="SAM" id="SignalP"/>
    </source>
</evidence>
<comment type="caution">
    <text evidence="2">The sequence shown here is derived from an EMBL/GenBank/DDBJ whole genome shotgun (WGS) entry which is preliminary data.</text>
</comment>
<dbReference type="EMBL" id="QXDL01000069">
    <property type="protein sequence ID" value="RIH84702.1"/>
    <property type="molecule type" value="Genomic_DNA"/>
</dbReference>
<keyword evidence="1" id="KW-0732">Signal</keyword>
<evidence type="ECO:0000313" key="3">
    <source>
        <dbReference type="Proteomes" id="UP000265715"/>
    </source>
</evidence>
<sequence>MKKMLCVLLLLVGLVMAQPDVKVEFLGLFSIPGKPFPAKIFMNSASNNATMTLMLPKQPKYYVIQGERRELGPIIGVRCIGVTIGGKFQDIPEPWDRMCGATYKQIWHDSQSGPFRVPMPVVNYGRFEVLHVAAEFYGRIEVYFDAKRM</sequence>
<feature type="chain" id="PRO_5017266469" evidence="1">
    <location>
        <begin position="18"/>
        <end position="149"/>
    </location>
</feature>
<feature type="signal peptide" evidence="1">
    <location>
        <begin position="1"/>
        <end position="17"/>
    </location>
</feature>
<dbReference type="Proteomes" id="UP000265715">
    <property type="component" value="Unassembled WGS sequence"/>
</dbReference>
<dbReference type="RefSeq" id="WP_147372646.1">
    <property type="nucleotide sequence ID" value="NZ_QXDL01000069.1"/>
</dbReference>
<proteinExistence type="predicted"/>
<accession>A0A399EQ74</accession>
<reference evidence="2 3" key="1">
    <citation type="submission" date="2018-08" db="EMBL/GenBank/DDBJ databases">
        <title>Meiothermus terrae DSM 26712 genome sequencing project.</title>
        <authorList>
            <person name="Da Costa M.S."/>
            <person name="Albuquerque L."/>
            <person name="Raposo P."/>
            <person name="Froufe H.J.C."/>
            <person name="Barroso C.S."/>
            <person name="Egas C."/>
        </authorList>
    </citation>
    <scope>NUCLEOTIDE SEQUENCE [LARGE SCALE GENOMIC DNA]</scope>
    <source>
        <strain evidence="2 3">DSM 26712</strain>
    </source>
</reference>
<protein>
    <submittedName>
        <fullName evidence="2">Uncharacterized protein</fullName>
    </submittedName>
</protein>
<dbReference type="AlphaFoldDB" id="A0A399EQ74"/>
<evidence type="ECO:0000313" key="2">
    <source>
        <dbReference type="EMBL" id="RIH84702.1"/>
    </source>
</evidence>
<name>A0A399EQ74_9DEIN</name>
<keyword evidence="3" id="KW-1185">Reference proteome</keyword>
<organism evidence="2 3">
    <name type="scientific">Calidithermus terrae</name>
    <dbReference type="NCBI Taxonomy" id="1408545"/>
    <lineage>
        <taxon>Bacteria</taxon>
        <taxon>Thermotogati</taxon>
        <taxon>Deinococcota</taxon>
        <taxon>Deinococci</taxon>
        <taxon>Thermales</taxon>
        <taxon>Thermaceae</taxon>
        <taxon>Calidithermus</taxon>
    </lineage>
</organism>